<evidence type="ECO:0000256" key="1">
    <source>
        <dbReference type="ARBA" id="ARBA00008950"/>
    </source>
</evidence>
<name>A0A4P6JNL3_KTERU</name>
<protein>
    <submittedName>
        <fullName evidence="3">Metallophosphoesterase</fullName>
    </submittedName>
</protein>
<accession>A0A4P6JNL3</accession>
<comment type="similarity">
    <text evidence="1">Belongs to the metallophosphoesterase superfamily. YfcE family.</text>
</comment>
<dbReference type="SUPFAM" id="SSF56300">
    <property type="entry name" value="Metallo-dependent phosphatases"/>
    <property type="match status" value="1"/>
</dbReference>
<dbReference type="Pfam" id="PF12850">
    <property type="entry name" value="Metallophos_2"/>
    <property type="match status" value="1"/>
</dbReference>
<dbReference type="KEGG" id="kbs:EPA93_13200"/>
<reference evidence="3 4" key="1">
    <citation type="submission" date="2019-01" db="EMBL/GenBank/DDBJ databases">
        <title>Ktedonosporobacter rubrisoli SCAWS-G2.</title>
        <authorList>
            <person name="Huang Y."/>
            <person name="Yan B."/>
        </authorList>
    </citation>
    <scope>NUCLEOTIDE SEQUENCE [LARGE SCALE GENOMIC DNA]</scope>
    <source>
        <strain evidence="3 4">SCAWS-G2</strain>
    </source>
</reference>
<dbReference type="RefSeq" id="WP_129887973.1">
    <property type="nucleotide sequence ID" value="NZ_CP035758.1"/>
</dbReference>
<sequence length="245" mass="27088">MRIALIADIHGNFVALETVLQEIAQEPVDKIICLGDVAALGPQPHEVIDRLRQLKCPVILGNTDAWLLAPKGAKTAESEILAAITSWCSAQLTPEDREYMHTFSPLLEFPLDAGRSLLCYHGSPRSFDDVIASITPDATVKQMLADSMATVMVGGHTHIQMLRRYEDAYLVNVGSVGLPGVNAGSPELPNNRQVHWAEYGMLTLESGRLSLDLRRTPLDMTAVLQAGTRSKMPHMDWWLQKWEHA</sequence>
<dbReference type="PANTHER" id="PTHR42850:SF2">
    <property type="entry name" value="BLL5683 PROTEIN"/>
    <property type="match status" value="1"/>
</dbReference>
<dbReference type="InterPro" id="IPR029052">
    <property type="entry name" value="Metallo-depent_PP-like"/>
</dbReference>
<organism evidence="3 4">
    <name type="scientific">Ktedonosporobacter rubrisoli</name>
    <dbReference type="NCBI Taxonomy" id="2509675"/>
    <lineage>
        <taxon>Bacteria</taxon>
        <taxon>Bacillati</taxon>
        <taxon>Chloroflexota</taxon>
        <taxon>Ktedonobacteria</taxon>
        <taxon>Ktedonobacterales</taxon>
        <taxon>Ktedonosporobacteraceae</taxon>
        <taxon>Ktedonosporobacter</taxon>
    </lineage>
</organism>
<dbReference type="GO" id="GO:0016791">
    <property type="term" value="F:phosphatase activity"/>
    <property type="evidence" value="ECO:0007669"/>
    <property type="project" value="TreeGrafter"/>
</dbReference>
<dbReference type="InterPro" id="IPR050126">
    <property type="entry name" value="Ap4A_hydrolase"/>
</dbReference>
<dbReference type="PIRSF" id="PIRSF000883">
    <property type="entry name" value="Pesterase_MJ0912"/>
    <property type="match status" value="1"/>
</dbReference>
<dbReference type="InterPro" id="IPR011152">
    <property type="entry name" value="Pesterase_MJ0912"/>
</dbReference>
<dbReference type="InterPro" id="IPR024654">
    <property type="entry name" value="Calcineurin-like_PHP_lpxH"/>
</dbReference>
<dbReference type="Gene3D" id="3.60.21.10">
    <property type="match status" value="1"/>
</dbReference>
<evidence type="ECO:0000259" key="2">
    <source>
        <dbReference type="Pfam" id="PF12850"/>
    </source>
</evidence>
<dbReference type="Proteomes" id="UP000290365">
    <property type="component" value="Chromosome"/>
</dbReference>
<gene>
    <name evidence="3" type="ORF">EPA93_13200</name>
</gene>
<proteinExistence type="inferred from homology"/>
<keyword evidence="4" id="KW-1185">Reference proteome</keyword>
<dbReference type="OrthoDB" id="9813918at2"/>
<feature type="domain" description="Calcineurin-like phosphoesterase" evidence="2">
    <location>
        <begin position="1"/>
        <end position="180"/>
    </location>
</feature>
<dbReference type="AlphaFoldDB" id="A0A4P6JNL3"/>
<evidence type="ECO:0000313" key="3">
    <source>
        <dbReference type="EMBL" id="QBD76909.1"/>
    </source>
</evidence>
<dbReference type="PANTHER" id="PTHR42850">
    <property type="entry name" value="METALLOPHOSPHOESTERASE"/>
    <property type="match status" value="1"/>
</dbReference>
<dbReference type="EMBL" id="CP035758">
    <property type="protein sequence ID" value="QBD76909.1"/>
    <property type="molecule type" value="Genomic_DNA"/>
</dbReference>
<evidence type="ECO:0000313" key="4">
    <source>
        <dbReference type="Proteomes" id="UP000290365"/>
    </source>
</evidence>
<dbReference type="GO" id="GO:0005737">
    <property type="term" value="C:cytoplasm"/>
    <property type="evidence" value="ECO:0007669"/>
    <property type="project" value="TreeGrafter"/>
</dbReference>